<keyword evidence="3" id="KW-0479">Metal-binding</keyword>
<evidence type="ECO:0000256" key="10">
    <source>
        <dbReference type="ARBA" id="ARBA00068913"/>
    </source>
</evidence>
<dbReference type="KEGG" id="mcal:110310616"/>
<dbReference type="SMART" id="SM00647">
    <property type="entry name" value="IBR"/>
    <property type="match status" value="1"/>
</dbReference>
<dbReference type="GO" id="GO:0005634">
    <property type="term" value="C:nucleus"/>
    <property type="evidence" value="ECO:0007669"/>
    <property type="project" value="TreeGrafter"/>
</dbReference>
<feature type="region of interest" description="Disordered" evidence="13">
    <location>
        <begin position="156"/>
        <end position="190"/>
    </location>
</feature>
<dbReference type="UniPathway" id="UPA00143"/>
<dbReference type="FunFam" id="1.20.1280.50:FF:000046">
    <property type="entry name" value="F-box protein 43"/>
    <property type="match status" value="1"/>
</dbReference>
<feature type="compositionally biased region" description="Polar residues" evidence="13">
    <location>
        <begin position="389"/>
        <end position="403"/>
    </location>
</feature>
<dbReference type="AlphaFoldDB" id="A0A6P5QXC0"/>
<protein>
    <recommendedName>
        <fullName evidence="10">F-box only protein 43</fullName>
    </recommendedName>
    <alternativeName>
        <fullName evidence="11">Endogenous meiotic inhibitor 2</fullName>
    </alternativeName>
</protein>
<keyword evidence="7" id="KW-0832">Ubl conjugation</keyword>
<comment type="function">
    <text evidence="9">Required to establish and maintain the arrest of oocytes at the second meiotic metaphase until fertilization. Acts by inhibiting the anaphase-promoting complex/cyclosome (APC/C) ubiquitin ligase. Probably recognizes and binds to some phosphorylated proteins and promotes their ubiquitination and degradation. Plays a vital role in modulating the ubiquitilation of CCNB1 and CDK1 during gametogenesis.</text>
</comment>
<evidence type="ECO:0000256" key="6">
    <source>
        <dbReference type="ARBA" id="ARBA00022833"/>
    </source>
</evidence>
<dbReference type="PANTHER" id="PTHR15493">
    <property type="entry name" value="F-BOX ONLY PROTEIN 5 AND 43"/>
    <property type="match status" value="1"/>
</dbReference>
<evidence type="ECO:0000256" key="1">
    <source>
        <dbReference type="ARBA" id="ARBA00004906"/>
    </source>
</evidence>
<evidence type="ECO:0000256" key="7">
    <source>
        <dbReference type="ARBA" id="ARBA00022843"/>
    </source>
</evidence>
<evidence type="ECO:0000313" key="16">
    <source>
        <dbReference type="RefSeq" id="XP_021039343.1"/>
    </source>
</evidence>
<name>A0A6P5QXC0_MUSCR</name>
<dbReference type="GeneID" id="110310616"/>
<keyword evidence="8" id="KW-0469">Meiosis</keyword>
<dbReference type="FunFam" id="2.20.25.20:FF:000006">
    <property type="entry name" value="F-box only protein 5"/>
    <property type="match status" value="1"/>
</dbReference>
<evidence type="ECO:0000256" key="13">
    <source>
        <dbReference type="SAM" id="MobiDB-lite"/>
    </source>
</evidence>
<dbReference type="GO" id="GO:0045835">
    <property type="term" value="P:negative regulation of meiotic nuclear division"/>
    <property type="evidence" value="ECO:0007669"/>
    <property type="project" value="InterPro"/>
</dbReference>
<evidence type="ECO:0000256" key="9">
    <source>
        <dbReference type="ARBA" id="ARBA00053796"/>
    </source>
</evidence>
<keyword evidence="4 12" id="KW-0863">Zinc-finger</keyword>
<keyword evidence="15" id="KW-1185">Reference proteome</keyword>
<evidence type="ECO:0000256" key="4">
    <source>
        <dbReference type="ARBA" id="ARBA00022771"/>
    </source>
</evidence>
<evidence type="ECO:0000256" key="8">
    <source>
        <dbReference type="ARBA" id="ARBA00023254"/>
    </source>
</evidence>
<dbReference type="GO" id="GO:0016567">
    <property type="term" value="P:protein ubiquitination"/>
    <property type="evidence" value="ECO:0007669"/>
    <property type="project" value="UniProtKB-UniPathway"/>
</dbReference>
<dbReference type="GO" id="GO:0007088">
    <property type="term" value="P:regulation of mitotic nuclear division"/>
    <property type="evidence" value="ECO:0007669"/>
    <property type="project" value="InterPro"/>
</dbReference>
<evidence type="ECO:0000256" key="3">
    <source>
        <dbReference type="ARBA" id="ARBA00022723"/>
    </source>
</evidence>
<dbReference type="Gene3D" id="1.20.1280.50">
    <property type="match status" value="1"/>
</dbReference>
<evidence type="ECO:0000313" key="15">
    <source>
        <dbReference type="Proteomes" id="UP000515126"/>
    </source>
</evidence>
<dbReference type="CDD" id="cd20365">
    <property type="entry name" value="BRcat_RBR_FBXO43"/>
    <property type="match status" value="1"/>
</dbReference>
<gene>
    <name evidence="16" type="primary">Fbxo43</name>
</gene>
<evidence type="ECO:0000259" key="14">
    <source>
        <dbReference type="PROSITE" id="PS51872"/>
    </source>
</evidence>
<dbReference type="GO" id="GO:0051321">
    <property type="term" value="P:meiotic cell cycle"/>
    <property type="evidence" value="ECO:0007669"/>
    <property type="project" value="UniProtKB-KW"/>
</dbReference>
<dbReference type="Gene3D" id="2.20.25.20">
    <property type="match status" value="1"/>
</dbReference>
<organism evidence="15 16">
    <name type="scientific">Mus caroli</name>
    <name type="common">Ryukyu mouse</name>
    <name type="synonym">Ricefield mouse</name>
    <dbReference type="NCBI Taxonomy" id="10089"/>
    <lineage>
        <taxon>Eukaryota</taxon>
        <taxon>Metazoa</taxon>
        <taxon>Chordata</taxon>
        <taxon>Craniata</taxon>
        <taxon>Vertebrata</taxon>
        <taxon>Euteleostomi</taxon>
        <taxon>Mammalia</taxon>
        <taxon>Eutheria</taxon>
        <taxon>Euarchontoglires</taxon>
        <taxon>Glires</taxon>
        <taxon>Rodentia</taxon>
        <taxon>Myomorpha</taxon>
        <taxon>Muroidea</taxon>
        <taxon>Muridae</taxon>
        <taxon>Murinae</taxon>
        <taxon>Mus</taxon>
        <taxon>Mus</taxon>
    </lineage>
</organism>
<feature type="compositionally biased region" description="Polar residues" evidence="13">
    <location>
        <begin position="159"/>
        <end position="173"/>
    </location>
</feature>
<dbReference type="InterPro" id="IPR002867">
    <property type="entry name" value="IBR_dom"/>
</dbReference>
<dbReference type="CTD" id="286151"/>
<keyword evidence="6" id="KW-0862">Zinc</keyword>
<comment type="pathway">
    <text evidence="1">Protein modification; protein ubiquitination.</text>
</comment>
<sequence>MNFKGKDDRLCCLEAYLTLTCLKNSRLTGENLKISQRHSASHRAGSNMDSSAVTVKGLSLIDFCSTSSFKYRGHHELSESCSLNKKEEEPMLTCEHPETPSLGSSNSAVSPSQIMKSVSLRKEKDKSPELCETPKLRRKKCTLRRQLDLSFPLLKGDSDSQSRSLESNISQGLSLEKHLPGSTSGFPKEDNFSPLVTSTIKTEDAASSSQNSRLLFSQHKTSTIEDSKDNCGLFEVECLSPIEGTDFKDSVTHFSDSSLSVSDESTCPELLGSCGSQTTYGADVTTSVTPVSSLIAKIKFNGNQTLDSSGEVRDSLSTPEDSGFCSLSWDKSEDFLSDQEGSFQELLQKHRVTPKVGDQVKKPKHFGRLRRLSTLQEQGSQSEDEMQTVHPNSDSGVLESQQGSEEKRENLALSFKDLTNTPALQLVQELFMKSKRKRSQQEDDREFFEDRDEGKIARLQRVLAGLIGKKMGIEQLDILTELQYRNLKHILAMVLESLTSESLYSAWNVSRNWREIVAQDKKANRRRKLYIIQLKASAQGAAVLRVQDAATRLRLLSRLALRSVQAQAQAPSGEQVPTLSPWGDVLTPVASSSLTHLRSRQEQYVKVARTLFTDEALKPCPRCQSPAKYQPHKKRGLCSRLACGFDFCVLCLCAYHGSEDCRRGSAKARGSKDVLPGSAQSKRNLKRL</sequence>
<dbReference type="GO" id="GO:0008270">
    <property type="term" value="F:zinc ion binding"/>
    <property type="evidence" value="ECO:0007669"/>
    <property type="project" value="UniProtKB-KW"/>
</dbReference>
<feature type="region of interest" description="Disordered" evidence="13">
    <location>
        <begin position="375"/>
        <end position="404"/>
    </location>
</feature>
<dbReference type="InterPro" id="IPR047147">
    <property type="entry name" value="FBX5_43"/>
</dbReference>
<dbReference type="PANTHER" id="PTHR15493:SF1">
    <property type="entry name" value="F-BOX ONLY PROTEIN 43"/>
    <property type="match status" value="1"/>
</dbReference>
<evidence type="ECO:0000256" key="2">
    <source>
        <dbReference type="ARBA" id="ARBA00022553"/>
    </source>
</evidence>
<evidence type="ECO:0000256" key="5">
    <source>
        <dbReference type="ARBA" id="ARBA00022786"/>
    </source>
</evidence>
<dbReference type="Proteomes" id="UP000515126">
    <property type="component" value="Chromosome 15"/>
</dbReference>
<feature type="domain" description="ZBR-type" evidence="14">
    <location>
        <begin position="616"/>
        <end position="664"/>
    </location>
</feature>
<reference evidence="16" key="1">
    <citation type="submission" date="2025-08" db="UniProtKB">
        <authorList>
            <consortium name="RefSeq"/>
        </authorList>
    </citation>
    <scope>IDENTIFICATION</scope>
</reference>
<evidence type="ECO:0000256" key="11">
    <source>
        <dbReference type="ARBA" id="ARBA00084078"/>
    </source>
</evidence>
<dbReference type="RefSeq" id="XP_021039343.1">
    <property type="nucleotide sequence ID" value="XM_021183684.1"/>
</dbReference>
<keyword evidence="2" id="KW-0597">Phosphoprotein</keyword>
<feature type="region of interest" description="Disordered" evidence="13">
    <location>
        <begin position="663"/>
        <end position="688"/>
    </location>
</feature>
<dbReference type="SUPFAM" id="SSF57850">
    <property type="entry name" value="RING/U-box"/>
    <property type="match status" value="1"/>
</dbReference>
<accession>A0A6P5QXC0</accession>
<keyword evidence="5" id="KW-0833">Ubl conjugation pathway</keyword>
<dbReference type="InterPro" id="IPR044064">
    <property type="entry name" value="ZF_ZBR"/>
</dbReference>
<dbReference type="PROSITE" id="PS51872">
    <property type="entry name" value="ZF_ZBR"/>
    <property type="match status" value="1"/>
</dbReference>
<proteinExistence type="predicted"/>
<evidence type="ECO:0000256" key="12">
    <source>
        <dbReference type="PROSITE-ProRule" id="PRU01220"/>
    </source>
</evidence>